<evidence type="ECO:0000259" key="1">
    <source>
        <dbReference type="Pfam" id="PF04773"/>
    </source>
</evidence>
<dbReference type="GO" id="GO:0016989">
    <property type="term" value="F:sigma factor antagonist activity"/>
    <property type="evidence" value="ECO:0007669"/>
    <property type="project" value="TreeGrafter"/>
</dbReference>
<evidence type="ECO:0000313" key="3">
    <source>
        <dbReference type="EMBL" id="THU05075.1"/>
    </source>
</evidence>
<dbReference type="EMBL" id="STFG01000001">
    <property type="protein sequence ID" value="THU05075.1"/>
    <property type="molecule type" value="Genomic_DNA"/>
</dbReference>
<dbReference type="Proteomes" id="UP000308917">
    <property type="component" value="Unassembled WGS sequence"/>
</dbReference>
<comment type="caution">
    <text evidence="3">The sequence shown here is derived from an EMBL/GenBank/DDBJ whole genome shotgun (WGS) entry which is preliminary data.</text>
</comment>
<evidence type="ECO:0000259" key="2">
    <source>
        <dbReference type="Pfam" id="PF16220"/>
    </source>
</evidence>
<evidence type="ECO:0000313" key="4">
    <source>
        <dbReference type="Proteomes" id="UP000308917"/>
    </source>
</evidence>
<dbReference type="Gene3D" id="2.60.120.1440">
    <property type="match status" value="1"/>
</dbReference>
<dbReference type="PANTHER" id="PTHR30273">
    <property type="entry name" value="PERIPLASMIC SIGNAL SENSOR AND SIGMA FACTOR ACTIVATOR FECR-RELATED"/>
    <property type="match status" value="1"/>
</dbReference>
<proteinExistence type="predicted"/>
<dbReference type="Pfam" id="PF04773">
    <property type="entry name" value="FecR"/>
    <property type="match status" value="1"/>
</dbReference>
<sequence>MKPLATHQALPEALVQAAIAWAVRVNYNQPSAQDLKAFNQWLQAEPLHAIAWQRVSSFKGFEAELGPLPNAVAHDALQSALQLRSKQHTTTRRQALKLLSLTAMAIPCVWLVREQAPWQRMLADASTTVGEQKTLHLEDGSTLILNTDSAVRIALTGTERVITLLRGEIEITTGPDAKARAQQGSKRPLWVHTPMGRMQALGTRFTVRLYDARARIDVQEGAVALHPANSHNTAVATVLAGESHWLTAQESYLADSPGFAANAWVDGVVAGQNIELQVLLAELERYRHGRIVCDPRIGHMRVSGLFHLHDTDRTLQFLAHTLPVELHYRTRWWVTVAPAKNP</sequence>
<dbReference type="PANTHER" id="PTHR30273:SF2">
    <property type="entry name" value="PROTEIN FECR"/>
    <property type="match status" value="1"/>
</dbReference>
<dbReference type="AlphaFoldDB" id="A0A4S8FDL8"/>
<dbReference type="InterPro" id="IPR006860">
    <property type="entry name" value="FecR"/>
</dbReference>
<gene>
    <name evidence="3" type="ORF">E9531_00535</name>
</gene>
<feature type="domain" description="FecR protein" evidence="1">
    <location>
        <begin position="125"/>
        <end position="223"/>
    </location>
</feature>
<dbReference type="OrthoDB" id="1100567at2"/>
<accession>A0A4S8FDL8</accession>
<feature type="domain" description="FecR N-terminal" evidence="2">
    <location>
        <begin position="16"/>
        <end position="57"/>
    </location>
</feature>
<protein>
    <submittedName>
        <fullName evidence="3">FecR family protein</fullName>
    </submittedName>
</protein>
<dbReference type="InterPro" id="IPR032623">
    <property type="entry name" value="FecR_N"/>
</dbReference>
<reference evidence="3 4" key="1">
    <citation type="journal article" date="2015" name="Antonie Van Leeuwenhoek">
        <title>Lampropedia puyangensis sp. nov., isolated from symptomatic bark of Populus ? euramericana canker and emended description of Lampropedia hyalina (Ehrenberg 1832) Lee et al. 2004.</title>
        <authorList>
            <person name="Li Y."/>
            <person name="Wang T."/>
            <person name="Piao C.G."/>
            <person name="Wang L.F."/>
            <person name="Tian G.Z."/>
            <person name="Zhu T.H."/>
            <person name="Guo M.W."/>
        </authorList>
    </citation>
    <scope>NUCLEOTIDE SEQUENCE [LARGE SCALE GENOMIC DNA]</scope>
    <source>
        <strain evidence="3 4">2-bin</strain>
    </source>
</reference>
<keyword evidence="4" id="KW-1185">Reference proteome</keyword>
<dbReference type="RefSeq" id="WP_136571787.1">
    <property type="nucleotide sequence ID" value="NZ_STFG01000001.1"/>
</dbReference>
<dbReference type="Pfam" id="PF16220">
    <property type="entry name" value="DUF4880"/>
    <property type="match status" value="1"/>
</dbReference>
<organism evidence="3 4">
    <name type="scientific">Lampropedia puyangensis</name>
    <dbReference type="NCBI Taxonomy" id="1330072"/>
    <lineage>
        <taxon>Bacteria</taxon>
        <taxon>Pseudomonadati</taxon>
        <taxon>Pseudomonadota</taxon>
        <taxon>Betaproteobacteria</taxon>
        <taxon>Burkholderiales</taxon>
        <taxon>Comamonadaceae</taxon>
        <taxon>Lampropedia</taxon>
    </lineage>
</organism>
<name>A0A4S8FDL8_9BURK</name>
<dbReference type="PIRSF" id="PIRSF018266">
    <property type="entry name" value="FecR"/>
    <property type="match status" value="1"/>
</dbReference>
<dbReference type="InterPro" id="IPR012373">
    <property type="entry name" value="Ferrdict_sens_TM"/>
</dbReference>